<feature type="transmembrane region" description="Helical" evidence="7">
    <location>
        <begin position="193"/>
        <end position="211"/>
    </location>
</feature>
<evidence type="ECO:0000313" key="9">
    <source>
        <dbReference type="Proteomes" id="UP001166286"/>
    </source>
</evidence>
<dbReference type="AlphaFoldDB" id="A0AA39QRP8"/>
<keyword evidence="5 7" id="KW-0472">Membrane</keyword>
<dbReference type="GO" id="GO:0005886">
    <property type="term" value="C:plasma membrane"/>
    <property type="evidence" value="ECO:0007669"/>
    <property type="project" value="TreeGrafter"/>
</dbReference>
<feature type="transmembrane region" description="Helical" evidence="7">
    <location>
        <begin position="161"/>
        <end position="181"/>
    </location>
</feature>
<dbReference type="PANTHER" id="PTHR23502:SF51">
    <property type="entry name" value="QUINIDINE RESISTANCE PROTEIN 1-RELATED"/>
    <property type="match status" value="1"/>
</dbReference>
<feature type="transmembrane region" description="Helical" evidence="7">
    <location>
        <begin position="31"/>
        <end position="51"/>
    </location>
</feature>
<feature type="transmembrane region" description="Helical" evidence="7">
    <location>
        <begin position="307"/>
        <end position="329"/>
    </location>
</feature>
<keyword evidence="4 7" id="KW-1133">Transmembrane helix</keyword>
<evidence type="ECO:0000256" key="5">
    <source>
        <dbReference type="ARBA" id="ARBA00023136"/>
    </source>
</evidence>
<evidence type="ECO:0000256" key="3">
    <source>
        <dbReference type="ARBA" id="ARBA00022692"/>
    </source>
</evidence>
<evidence type="ECO:0000256" key="7">
    <source>
        <dbReference type="SAM" id="Phobius"/>
    </source>
</evidence>
<feature type="compositionally biased region" description="Low complexity" evidence="6">
    <location>
        <begin position="236"/>
        <end position="247"/>
    </location>
</feature>
<dbReference type="InterPro" id="IPR011701">
    <property type="entry name" value="MFS"/>
</dbReference>
<keyword evidence="9" id="KW-1185">Reference proteome</keyword>
<dbReference type="SUPFAM" id="SSF103473">
    <property type="entry name" value="MFS general substrate transporter"/>
    <property type="match status" value="2"/>
</dbReference>
<evidence type="ECO:0000256" key="4">
    <source>
        <dbReference type="ARBA" id="ARBA00022989"/>
    </source>
</evidence>
<evidence type="ECO:0000256" key="1">
    <source>
        <dbReference type="ARBA" id="ARBA00004141"/>
    </source>
</evidence>
<feature type="region of interest" description="Disordered" evidence="6">
    <location>
        <begin position="230"/>
        <end position="253"/>
    </location>
</feature>
<proteinExistence type="predicted"/>
<dbReference type="Pfam" id="PF07690">
    <property type="entry name" value="MFS_1"/>
    <property type="match status" value="1"/>
</dbReference>
<feature type="transmembrane region" description="Helical" evidence="7">
    <location>
        <begin position="276"/>
        <end position="295"/>
    </location>
</feature>
<accession>A0AA39QRP8</accession>
<dbReference type="EMBL" id="JAFEKC020000022">
    <property type="protein sequence ID" value="KAK0507937.1"/>
    <property type="molecule type" value="Genomic_DNA"/>
</dbReference>
<reference evidence="8" key="1">
    <citation type="submission" date="2023-03" db="EMBL/GenBank/DDBJ databases">
        <title>Complete genome of Cladonia borealis.</title>
        <authorList>
            <person name="Park H."/>
        </authorList>
    </citation>
    <scope>NUCLEOTIDE SEQUENCE</scope>
    <source>
        <strain evidence="8">ANT050790</strain>
    </source>
</reference>
<comment type="caution">
    <text evidence="8">The sequence shown here is derived from an EMBL/GenBank/DDBJ whole genome shotgun (WGS) entry which is preliminary data.</text>
</comment>
<dbReference type="PANTHER" id="PTHR23502">
    <property type="entry name" value="MAJOR FACILITATOR SUPERFAMILY"/>
    <property type="match status" value="1"/>
</dbReference>
<name>A0AA39QRP8_9LECA</name>
<sequence>MVVVAAAEGNGDPSNDQMPPYSVFNRAQKRIITWQTSSSAFFSGLSSFIYYPTIIALSESLHVSVAAINLTVAAYLIVAGIAPSVFGDISDQKGRRPVSLIALTLYFAANIGLATQNSYAALRQDTRSSPAVTSSRTRAFLNGVPNPFTCLSTMFQKGTSILIVAGAITYTIYSVLGTSISTEMAELYGLNPLLSGLLYLPSGIGGLIASLQTGKLLDYQYKVVARSLEASPPPSVSSDLSPTTLPTHAPPVSVSRSQPNDLYAFLIERARLRARLRAMAPFLLISSFSTLGYGWSLHYKTHIVVPLLMQLLSGSTQVAIFVIIGTLLTDFNPGRSSTAQAAYSIVRCGLAAGGVAALRPLVESVGVGWCFTIATGASVLCAPLLVGLWIWGWGWRRERQERNEERVLG</sequence>
<dbReference type="GO" id="GO:0022857">
    <property type="term" value="F:transmembrane transporter activity"/>
    <property type="evidence" value="ECO:0007669"/>
    <property type="project" value="InterPro"/>
</dbReference>
<evidence type="ECO:0000256" key="6">
    <source>
        <dbReference type="SAM" id="MobiDB-lite"/>
    </source>
</evidence>
<dbReference type="Proteomes" id="UP001166286">
    <property type="component" value="Unassembled WGS sequence"/>
</dbReference>
<keyword evidence="2" id="KW-0813">Transport</keyword>
<dbReference type="Gene3D" id="1.20.1720.10">
    <property type="entry name" value="Multidrug resistance protein D"/>
    <property type="match status" value="1"/>
</dbReference>
<evidence type="ECO:0000313" key="8">
    <source>
        <dbReference type="EMBL" id="KAK0507937.1"/>
    </source>
</evidence>
<gene>
    <name evidence="8" type="ORF">JMJ35_009826</name>
</gene>
<evidence type="ECO:0000256" key="2">
    <source>
        <dbReference type="ARBA" id="ARBA00022448"/>
    </source>
</evidence>
<keyword evidence="3 7" id="KW-0812">Transmembrane</keyword>
<dbReference type="InterPro" id="IPR036259">
    <property type="entry name" value="MFS_trans_sf"/>
</dbReference>
<comment type="subcellular location">
    <subcellularLocation>
        <location evidence="1">Membrane</location>
        <topology evidence="1">Multi-pass membrane protein</topology>
    </subcellularLocation>
</comment>
<organism evidence="8 9">
    <name type="scientific">Cladonia borealis</name>
    <dbReference type="NCBI Taxonomy" id="184061"/>
    <lineage>
        <taxon>Eukaryota</taxon>
        <taxon>Fungi</taxon>
        <taxon>Dikarya</taxon>
        <taxon>Ascomycota</taxon>
        <taxon>Pezizomycotina</taxon>
        <taxon>Lecanoromycetes</taxon>
        <taxon>OSLEUM clade</taxon>
        <taxon>Lecanoromycetidae</taxon>
        <taxon>Lecanorales</taxon>
        <taxon>Lecanorineae</taxon>
        <taxon>Cladoniaceae</taxon>
        <taxon>Cladonia</taxon>
    </lineage>
</organism>
<evidence type="ECO:0008006" key="10">
    <source>
        <dbReference type="Google" id="ProtNLM"/>
    </source>
</evidence>
<protein>
    <recommendedName>
        <fullName evidence="10">MFS transporter</fullName>
    </recommendedName>
</protein>
<feature type="transmembrane region" description="Helical" evidence="7">
    <location>
        <begin position="63"/>
        <end position="86"/>
    </location>
</feature>
<feature type="transmembrane region" description="Helical" evidence="7">
    <location>
        <begin position="366"/>
        <end position="392"/>
    </location>
</feature>